<proteinExistence type="predicted"/>
<gene>
    <name evidence="1" type="ORF">M666_12760</name>
</gene>
<reference evidence="1 2" key="1">
    <citation type="journal article" date="2014" name="Environ. Microbiol.">
        <title>Contrasting genomic patterns and infection strategies of two co-existing Bacteroidetes podovirus genera.</title>
        <authorList>
            <person name="Holmfeldt K."/>
            <person name="Howard-Varona C."/>
            <person name="Solonenko N."/>
            <person name="Sullivan M.B."/>
        </authorList>
    </citation>
    <scope>NUCLEOTIDE SEQUENCE [LARGE SCALE GENOMIC DNA]</scope>
    <source>
        <strain evidence="1 2">18</strain>
    </source>
</reference>
<name>A0AAU8RYP7_9FLAO</name>
<protein>
    <recommendedName>
        <fullName evidence="3">DUF4932 domain-containing protein</fullName>
    </recommendedName>
</protein>
<dbReference type="EMBL" id="CP009976">
    <property type="protein sequence ID" value="AIZ42374.1"/>
    <property type="molecule type" value="Genomic_DNA"/>
</dbReference>
<dbReference type="AlphaFoldDB" id="A0AAU8RYP7"/>
<sequence>MQKSHIRNTILGLLIIVGLNSVTAQIRKLDTSDDKLQRIEALDLYGYKPTLTPVGKETPTNEFNFEYRFNDINMLLSLDGAMRKAQRDALNRWLGKQENVFKDEINKILGTNYNNFKDAQKELLKRRETKLIAVNVNQISKSYKDLGAKFNEEQEAETLRLYALKNYSASRNPKLGDVIIDGRTVKDIINARTRPLQLSEEKRVTSQLITKFSNKEYESAKNIHWANGVYGLQFDNNFISGYVQNHISIYNGKSQFDKVILMAAYLNTYVYNGPVIYPNSFQIPSFYSPTSLLDKGKAVSAPRFKIEELVFSPNYIENTFGACMNGFSPGPNCAGQRQYLIEMKDRIISEHQNSLLKFGEALGNKLFGSQWRNTNSIKWLDELNLTNLDMVNKTKSYLTKYNDAPDALNFAREALRTFGEGGKVDYDNEIIKDKSFIGTKADCVLSSLLSSGNKTFQNTINAFTNNNSKFKLKFTTYFKTNDSADARTGFPENKDSVITIKFNLANTSRSQAIDLATVLIHEGIHAELHRIKISNNAGPKPLSASLYDRYLRLWELYSYKETNNLIASASQHYLMAESYIVYIAAGLRKFDNNTHPVENYMSYAWRGLEEAGIRANILTKDQRDKNYRLSAVISTDSNKNPCD</sequence>
<dbReference type="KEGG" id="cbat:M666_12760"/>
<dbReference type="GeneID" id="78061610"/>
<accession>A0AAU8RYP7</accession>
<evidence type="ECO:0008006" key="3">
    <source>
        <dbReference type="Google" id="ProtNLM"/>
    </source>
</evidence>
<dbReference type="RefSeq" id="WP_029446169.1">
    <property type="nucleotide sequence ID" value="NZ_CP009976.1"/>
</dbReference>
<organism evidence="1 2">
    <name type="scientific">Cellulophaga baltica 18</name>
    <dbReference type="NCBI Taxonomy" id="1348584"/>
    <lineage>
        <taxon>Bacteria</taxon>
        <taxon>Pseudomonadati</taxon>
        <taxon>Bacteroidota</taxon>
        <taxon>Flavobacteriia</taxon>
        <taxon>Flavobacteriales</taxon>
        <taxon>Flavobacteriaceae</taxon>
        <taxon>Cellulophaga</taxon>
    </lineage>
</organism>
<evidence type="ECO:0000313" key="2">
    <source>
        <dbReference type="Proteomes" id="UP000030786"/>
    </source>
</evidence>
<evidence type="ECO:0000313" key="1">
    <source>
        <dbReference type="EMBL" id="AIZ42374.1"/>
    </source>
</evidence>
<dbReference type="Proteomes" id="UP000030786">
    <property type="component" value="Chromosome"/>
</dbReference>